<keyword evidence="1" id="KW-0175">Coiled coil</keyword>
<comment type="caution">
    <text evidence="3">The sequence shown here is derived from an EMBL/GenBank/DDBJ whole genome shotgun (WGS) entry which is preliminary data.</text>
</comment>
<keyword evidence="4" id="KW-1185">Reference proteome</keyword>
<protein>
    <submittedName>
        <fullName evidence="3">Uncharacterized protein</fullName>
    </submittedName>
</protein>
<evidence type="ECO:0000313" key="4">
    <source>
        <dbReference type="Proteomes" id="UP001465976"/>
    </source>
</evidence>
<evidence type="ECO:0000256" key="2">
    <source>
        <dbReference type="SAM" id="MobiDB-lite"/>
    </source>
</evidence>
<reference evidence="3 4" key="1">
    <citation type="submission" date="2024-02" db="EMBL/GenBank/DDBJ databases">
        <title>A draft genome for the cacao thread blight pathogen Marasmius crinis-equi.</title>
        <authorList>
            <person name="Cohen S.P."/>
            <person name="Baruah I.K."/>
            <person name="Amoako-Attah I."/>
            <person name="Bukari Y."/>
            <person name="Meinhardt L.W."/>
            <person name="Bailey B.A."/>
        </authorList>
    </citation>
    <scope>NUCLEOTIDE SEQUENCE [LARGE SCALE GENOMIC DNA]</scope>
    <source>
        <strain evidence="3 4">GH-76</strain>
    </source>
</reference>
<dbReference type="EMBL" id="JBAHYK010005805">
    <property type="protein sequence ID" value="KAL0562424.1"/>
    <property type="molecule type" value="Genomic_DNA"/>
</dbReference>
<evidence type="ECO:0000256" key="1">
    <source>
        <dbReference type="SAM" id="Coils"/>
    </source>
</evidence>
<name>A0ABR3EHT6_9AGAR</name>
<dbReference type="Proteomes" id="UP001465976">
    <property type="component" value="Unassembled WGS sequence"/>
</dbReference>
<proteinExistence type="predicted"/>
<evidence type="ECO:0000313" key="3">
    <source>
        <dbReference type="EMBL" id="KAL0562424.1"/>
    </source>
</evidence>
<organism evidence="3 4">
    <name type="scientific">Marasmius crinis-equi</name>
    <dbReference type="NCBI Taxonomy" id="585013"/>
    <lineage>
        <taxon>Eukaryota</taxon>
        <taxon>Fungi</taxon>
        <taxon>Dikarya</taxon>
        <taxon>Basidiomycota</taxon>
        <taxon>Agaricomycotina</taxon>
        <taxon>Agaricomycetes</taxon>
        <taxon>Agaricomycetidae</taxon>
        <taxon>Agaricales</taxon>
        <taxon>Marasmiineae</taxon>
        <taxon>Marasmiaceae</taxon>
        <taxon>Marasmius</taxon>
    </lineage>
</organism>
<accession>A0ABR3EHT6</accession>
<sequence length="150" mass="16943">MKSTREKALFDDPPDTVCEEELLRAYAILQRKCDCLKEKTISLQSAMVLNTVYCGRLREQLAAQDEAKKRAKSNKRLMRDGLPCLLTTEEFVKRVEALAAAAEEKEQQRKNRKVTREEIATVRKEYEQLVSGTAQSGSGYLSGHQHGPGK</sequence>
<feature type="coiled-coil region" evidence="1">
    <location>
        <begin position="19"/>
        <end position="125"/>
    </location>
</feature>
<feature type="compositionally biased region" description="Polar residues" evidence="2">
    <location>
        <begin position="130"/>
        <end position="139"/>
    </location>
</feature>
<gene>
    <name evidence="3" type="ORF">V5O48_019663</name>
</gene>
<feature type="region of interest" description="Disordered" evidence="2">
    <location>
        <begin position="130"/>
        <end position="150"/>
    </location>
</feature>